<dbReference type="InterPro" id="IPR000524">
    <property type="entry name" value="Tscrpt_reg_HTH_GntR"/>
</dbReference>
<sequence length="492" mass="55011">MDFTIALDNHSTLPLHRQLYEELRRLILSGKLQPGGRLPSTRGLAKSLGISRATVTQSYEQLLSEGYLQTVTGSGTFVCSQLPDDLLSTSLPDGNTPMPAQPLVQLSSYGNNLLKTDYLVPLSNAESSNQNLISFRYGAPALDEIPLKQWRQLLSRHCRVTNREMFDYTNDTRGYLPLREAIARYLVQSRAVQCEADQVIIVNGSQQAIELVTRILIERGDKVALENPSYLDAQRIFLSNGAKLLPVPVDESGIIVKRLLDYSTATIKLIYVTPSHQFPTGAVMSLSRRVELLAWATQTGAMIIEDDYDSEFRYTGRPIPALQGLDQGKVIYVGTFSKVLFPGLRIGYLVVPKSLVSVVAHAKRLTDRQSPMLEQQVLTDFINEGDLERHIRRMRKLYDQRRQVLIQALQEKLGDRVTILGENAGIHLMVRLHTNLSDEDVITSAAQMGVELVTAQRYYLEGNGTSEFVLGYSNLSEEKIQEGVYRLAQALG</sequence>
<dbReference type="InterPro" id="IPR036388">
    <property type="entry name" value="WH-like_DNA-bd_sf"/>
</dbReference>
<dbReference type="InterPro" id="IPR036390">
    <property type="entry name" value="WH_DNA-bd_sf"/>
</dbReference>
<feature type="domain" description="HTH gntR-type" evidence="6">
    <location>
        <begin position="13"/>
        <end position="81"/>
    </location>
</feature>
<accession>A0A6J4J691</accession>
<evidence type="ECO:0000259" key="6">
    <source>
        <dbReference type="PROSITE" id="PS50949"/>
    </source>
</evidence>
<keyword evidence="7" id="KW-0808">Transferase</keyword>
<name>A0A6J4J691_9CYAN</name>
<dbReference type="GO" id="GO:0003700">
    <property type="term" value="F:DNA-binding transcription factor activity"/>
    <property type="evidence" value="ECO:0007669"/>
    <property type="project" value="InterPro"/>
</dbReference>
<dbReference type="CDD" id="cd07377">
    <property type="entry name" value="WHTH_GntR"/>
    <property type="match status" value="1"/>
</dbReference>
<dbReference type="InterPro" id="IPR004839">
    <property type="entry name" value="Aminotransferase_I/II_large"/>
</dbReference>
<dbReference type="InterPro" id="IPR051446">
    <property type="entry name" value="HTH_trans_reg/aminotransferase"/>
</dbReference>
<dbReference type="PANTHER" id="PTHR46577:SF1">
    <property type="entry name" value="HTH-TYPE TRANSCRIPTIONAL REGULATORY PROTEIN GABR"/>
    <property type="match status" value="1"/>
</dbReference>
<dbReference type="GO" id="GO:0030170">
    <property type="term" value="F:pyridoxal phosphate binding"/>
    <property type="evidence" value="ECO:0007669"/>
    <property type="project" value="InterPro"/>
</dbReference>
<proteinExistence type="inferred from homology"/>
<organism evidence="7">
    <name type="scientific">uncultured Coleofasciculus sp</name>
    <dbReference type="NCBI Taxonomy" id="1267456"/>
    <lineage>
        <taxon>Bacteria</taxon>
        <taxon>Bacillati</taxon>
        <taxon>Cyanobacteriota</taxon>
        <taxon>Cyanophyceae</taxon>
        <taxon>Coleofasciculales</taxon>
        <taxon>Coleofasciculaceae</taxon>
        <taxon>Coleofasciculus</taxon>
        <taxon>environmental samples</taxon>
    </lineage>
</organism>
<dbReference type="InterPro" id="IPR015421">
    <property type="entry name" value="PyrdxlP-dep_Trfase_major"/>
</dbReference>
<dbReference type="EMBL" id="CADCTM010000456">
    <property type="protein sequence ID" value="CAA9269051.1"/>
    <property type="molecule type" value="Genomic_DNA"/>
</dbReference>
<dbReference type="GO" id="GO:0019163">
    <property type="term" value="F:pyridoxamine-phosphate transaminase activity"/>
    <property type="evidence" value="ECO:0007669"/>
    <property type="project" value="UniProtKB-EC"/>
</dbReference>
<keyword evidence="4" id="KW-0238">DNA-binding</keyword>
<dbReference type="SUPFAM" id="SSF46785">
    <property type="entry name" value="Winged helix' DNA-binding domain"/>
    <property type="match status" value="1"/>
</dbReference>
<reference evidence="7" key="1">
    <citation type="submission" date="2020-02" db="EMBL/GenBank/DDBJ databases">
        <authorList>
            <person name="Meier V. D."/>
        </authorList>
    </citation>
    <scope>NUCLEOTIDE SEQUENCE</scope>
    <source>
        <strain evidence="7">AVDCRST_MAG92</strain>
    </source>
</reference>
<evidence type="ECO:0000256" key="1">
    <source>
        <dbReference type="ARBA" id="ARBA00005384"/>
    </source>
</evidence>
<dbReference type="CDD" id="cd00609">
    <property type="entry name" value="AAT_like"/>
    <property type="match status" value="1"/>
</dbReference>
<comment type="similarity">
    <text evidence="1">In the C-terminal section; belongs to the class-I pyridoxal-phosphate-dependent aminotransferase family.</text>
</comment>
<dbReference type="PRINTS" id="PR00035">
    <property type="entry name" value="HTHGNTR"/>
</dbReference>
<dbReference type="SUPFAM" id="SSF53383">
    <property type="entry name" value="PLP-dependent transferases"/>
    <property type="match status" value="1"/>
</dbReference>
<dbReference type="EC" id="2.6.1.54" evidence="7"/>
<gene>
    <name evidence="7" type="ORF">AVDCRST_MAG92-2858</name>
</gene>
<evidence type="ECO:0000256" key="2">
    <source>
        <dbReference type="ARBA" id="ARBA00022898"/>
    </source>
</evidence>
<dbReference type="GO" id="GO:0003677">
    <property type="term" value="F:DNA binding"/>
    <property type="evidence" value="ECO:0007669"/>
    <property type="project" value="UniProtKB-KW"/>
</dbReference>
<dbReference type="AlphaFoldDB" id="A0A6J4J691"/>
<keyword evidence="2" id="KW-0663">Pyridoxal phosphate</keyword>
<evidence type="ECO:0000313" key="7">
    <source>
        <dbReference type="EMBL" id="CAA9269051.1"/>
    </source>
</evidence>
<evidence type="ECO:0000256" key="4">
    <source>
        <dbReference type="ARBA" id="ARBA00023125"/>
    </source>
</evidence>
<protein>
    <submittedName>
        <fullName evidence="7">Transcriptional regulator of pyridoxine metabolism / Pyridoxamine phosphate aminotransferase</fullName>
        <ecNumber evidence="7">2.6.1.54</ecNumber>
    </submittedName>
</protein>
<dbReference type="InterPro" id="IPR015424">
    <property type="entry name" value="PyrdxlP-dep_Trfase"/>
</dbReference>
<dbReference type="PANTHER" id="PTHR46577">
    <property type="entry name" value="HTH-TYPE TRANSCRIPTIONAL REGULATORY PROTEIN GABR"/>
    <property type="match status" value="1"/>
</dbReference>
<dbReference type="Pfam" id="PF00392">
    <property type="entry name" value="GntR"/>
    <property type="match status" value="1"/>
</dbReference>
<dbReference type="SMART" id="SM00345">
    <property type="entry name" value="HTH_GNTR"/>
    <property type="match status" value="1"/>
</dbReference>
<evidence type="ECO:0000256" key="3">
    <source>
        <dbReference type="ARBA" id="ARBA00023015"/>
    </source>
</evidence>
<keyword evidence="5" id="KW-0804">Transcription</keyword>
<evidence type="ECO:0000256" key="5">
    <source>
        <dbReference type="ARBA" id="ARBA00023163"/>
    </source>
</evidence>
<dbReference type="Gene3D" id="3.40.640.10">
    <property type="entry name" value="Type I PLP-dependent aspartate aminotransferase-like (Major domain)"/>
    <property type="match status" value="1"/>
</dbReference>
<keyword evidence="3" id="KW-0805">Transcription regulation</keyword>
<keyword evidence="7" id="KW-0032">Aminotransferase</keyword>
<dbReference type="Gene3D" id="1.10.10.10">
    <property type="entry name" value="Winged helix-like DNA-binding domain superfamily/Winged helix DNA-binding domain"/>
    <property type="match status" value="1"/>
</dbReference>
<dbReference type="PROSITE" id="PS50949">
    <property type="entry name" value="HTH_GNTR"/>
    <property type="match status" value="1"/>
</dbReference>
<dbReference type="Pfam" id="PF00155">
    <property type="entry name" value="Aminotran_1_2"/>
    <property type="match status" value="1"/>
</dbReference>